<dbReference type="PANTHER" id="PTHR24567">
    <property type="entry name" value="CRP FAMILY TRANSCRIPTIONAL REGULATORY PROTEIN"/>
    <property type="match status" value="1"/>
</dbReference>
<feature type="domain" description="Cyclic nucleotide-binding" evidence="1">
    <location>
        <begin position="10"/>
        <end position="128"/>
    </location>
</feature>
<organism evidence="2 3">
    <name type="scientific">Hymenobacter edaphi</name>
    <dbReference type="NCBI Taxonomy" id="2211146"/>
    <lineage>
        <taxon>Bacteria</taxon>
        <taxon>Pseudomonadati</taxon>
        <taxon>Bacteroidota</taxon>
        <taxon>Cytophagia</taxon>
        <taxon>Cytophagales</taxon>
        <taxon>Hymenobacteraceae</taxon>
        <taxon>Hymenobacter</taxon>
    </lineage>
</organism>
<dbReference type="SMART" id="SM00100">
    <property type="entry name" value="cNMP"/>
    <property type="match status" value="1"/>
</dbReference>
<reference evidence="3" key="1">
    <citation type="submission" date="2018-05" db="EMBL/GenBank/DDBJ databases">
        <authorList>
            <person name="Nie L."/>
        </authorList>
    </citation>
    <scope>NUCLEOTIDE SEQUENCE [LARGE SCALE GENOMIC DNA]</scope>
    <source>
        <strain evidence="3">NL</strain>
    </source>
</reference>
<evidence type="ECO:0000313" key="2">
    <source>
        <dbReference type="EMBL" id="RAK70070.1"/>
    </source>
</evidence>
<dbReference type="InterPro" id="IPR050397">
    <property type="entry name" value="Env_Response_Regulators"/>
</dbReference>
<dbReference type="Gene3D" id="2.60.120.10">
    <property type="entry name" value="Jelly Rolls"/>
    <property type="match status" value="1"/>
</dbReference>
<dbReference type="RefSeq" id="WP_111476804.1">
    <property type="nucleotide sequence ID" value="NZ_QHKM01000001.1"/>
</dbReference>
<gene>
    <name evidence="2" type="ORF">DLM85_04245</name>
</gene>
<dbReference type="AlphaFoldDB" id="A0A328BS14"/>
<dbReference type="InterPro" id="IPR018490">
    <property type="entry name" value="cNMP-bd_dom_sf"/>
</dbReference>
<protein>
    <submittedName>
        <fullName evidence="2">Crp/Fnr family transcriptional regulator</fullName>
    </submittedName>
</protein>
<dbReference type="OrthoDB" id="680421at2"/>
<dbReference type="GO" id="GO:0005829">
    <property type="term" value="C:cytosol"/>
    <property type="evidence" value="ECO:0007669"/>
    <property type="project" value="TreeGrafter"/>
</dbReference>
<dbReference type="Pfam" id="PF00027">
    <property type="entry name" value="cNMP_binding"/>
    <property type="match status" value="1"/>
</dbReference>
<accession>A0A328BS14</accession>
<dbReference type="EMBL" id="QHKM01000001">
    <property type="protein sequence ID" value="RAK70070.1"/>
    <property type="molecule type" value="Genomic_DNA"/>
</dbReference>
<dbReference type="SUPFAM" id="SSF51206">
    <property type="entry name" value="cAMP-binding domain-like"/>
    <property type="match status" value="1"/>
</dbReference>
<dbReference type="GO" id="GO:0003700">
    <property type="term" value="F:DNA-binding transcription factor activity"/>
    <property type="evidence" value="ECO:0007669"/>
    <property type="project" value="TreeGrafter"/>
</dbReference>
<evidence type="ECO:0000259" key="1">
    <source>
        <dbReference type="SMART" id="SM00100"/>
    </source>
</evidence>
<dbReference type="Proteomes" id="UP000248553">
    <property type="component" value="Unassembled WGS sequence"/>
</dbReference>
<keyword evidence="3" id="KW-1185">Reference proteome</keyword>
<dbReference type="InterPro" id="IPR000595">
    <property type="entry name" value="cNMP-bd_dom"/>
</dbReference>
<sequence length="193" mass="22548">MDALLLRLRALYPLSDACLRAITEQMRREELPARRALLAPGQVAGRIYFVERGLARGYYLHEGREANTWFMREGDFIISIVSFLTRTASQEFIELLEASVLYSISYEQLQQLYRDFPEFNYVGRVLTEHYYVLSEQRTQQLRLLRAEQRYAQLVQSFPEVLQRVPLKHLASYLGVTPETISRIRAQGAGRERN</sequence>
<evidence type="ECO:0000313" key="3">
    <source>
        <dbReference type="Proteomes" id="UP000248553"/>
    </source>
</evidence>
<name>A0A328BS14_9BACT</name>
<comment type="caution">
    <text evidence="2">The sequence shown here is derived from an EMBL/GenBank/DDBJ whole genome shotgun (WGS) entry which is preliminary data.</text>
</comment>
<proteinExistence type="predicted"/>
<dbReference type="PANTHER" id="PTHR24567:SF76">
    <property type="entry name" value="CYCLIC NUCLEOTIDE-BINDING DOMAIN PROTEIN"/>
    <property type="match status" value="1"/>
</dbReference>
<dbReference type="InterPro" id="IPR014710">
    <property type="entry name" value="RmlC-like_jellyroll"/>
</dbReference>